<dbReference type="AlphaFoldDB" id="A0AA37PT94"/>
<sequence>MHAFFRGKVARIMPKKYDEEFKARAVRLVTDHAEEYDTTPVRPASRGRKRWIWGS</sequence>
<dbReference type="Gene3D" id="1.10.10.10">
    <property type="entry name" value="Winged helix-like DNA-binding domain superfamily/Winged helix DNA-binding domain"/>
    <property type="match status" value="1"/>
</dbReference>
<evidence type="ECO:0008006" key="3">
    <source>
        <dbReference type="Google" id="ProtNLM"/>
    </source>
</evidence>
<accession>A0AA37PT94</accession>
<protein>
    <recommendedName>
        <fullName evidence="3">Transposase</fullName>
    </recommendedName>
</protein>
<reference evidence="1" key="1">
    <citation type="submission" date="2022-07" db="EMBL/GenBank/DDBJ databases">
        <title>Mycobacterium kiyosense sp. nov., scotochromogenic slow-glowing species isolated from respiratory specimens.</title>
        <authorList>
            <person name="Fukano H."/>
            <person name="Kazumi Y."/>
            <person name="Sakagami N."/>
            <person name="Ato M."/>
            <person name="Mitarai S."/>
            <person name="Hoshino Y."/>
        </authorList>
    </citation>
    <scope>NUCLEOTIDE SEQUENCE</scope>
    <source>
        <strain evidence="1">SRL2020-028</strain>
    </source>
</reference>
<evidence type="ECO:0000313" key="2">
    <source>
        <dbReference type="Proteomes" id="UP001165663"/>
    </source>
</evidence>
<dbReference type="EMBL" id="BRXE01000012">
    <property type="protein sequence ID" value="GLB82480.1"/>
    <property type="molecule type" value="Genomic_DNA"/>
</dbReference>
<comment type="caution">
    <text evidence="1">The sequence shown here is derived from an EMBL/GenBank/DDBJ whole genome shotgun (WGS) entry which is preliminary data.</text>
</comment>
<name>A0AA37PT94_9MYCO</name>
<evidence type="ECO:0000313" key="1">
    <source>
        <dbReference type="EMBL" id="GLB82480.1"/>
    </source>
</evidence>
<organism evidence="1 2">
    <name type="scientific">Mycobacterium kiyosense</name>
    <dbReference type="NCBI Taxonomy" id="2871094"/>
    <lineage>
        <taxon>Bacteria</taxon>
        <taxon>Bacillati</taxon>
        <taxon>Actinomycetota</taxon>
        <taxon>Actinomycetes</taxon>
        <taxon>Mycobacteriales</taxon>
        <taxon>Mycobacteriaceae</taxon>
        <taxon>Mycobacterium</taxon>
    </lineage>
</organism>
<gene>
    <name evidence="1" type="ORF">SRL2020028_17360</name>
</gene>
<dbReference type="Proteomes" id="UP001165663">
    <property type="component" value="Unassembled WGS sequence"/>
</dbReference>
<dbReference type="InterPro" id="IPR036388">
    <property type="entry name" value="WH-like_DNA-bd_sf"/>
</dbReference>
<proteinExistence type="predicted"/>